<keyword evidence="3" id="KW-0507">mRNA processing</keyword>
<proteinExistence type="inferred from homology"/>
<keyword evidence="5" id="KW-0804">Transcription</keyword>
<accession>A0A420HVR2</accession>
<comment type="subcellular location">
    <subcellularLocation>
        <location evidence="1">Nucleus</location>
    </subcellularLocation>
</comment>
<dbReference type="InterPro" id="IPR006786">
    <property type="entry name" value="Pinin_SDK_MemA"/>
</dbReference>
<evidence type="ECO:0000256" key="2">
    <source>
        <dbReference type="ARBA" id="ARBA00010386"/>
    </source>
</evidence>
<comment type="similarity">
    <text evidence="2">Belongs to the pinin family.</text>
</comment>
<comment type="caution">
    <text evidence="10">The sequence shown here is derived from an EMBL/GenBank/DDBJ whole genome shotgun (WGS) entry which is preliminary data.</text>
</comment>
<feature type="compositionally biased region" description="Polar residues" evidence="8">
    <location>
        <begin position="49"/>
        <end position="66"/>
    </location>
</feature>
<protein>
    <submittedName>
        <fullName evidence="10">Putative pinin sdk mema domain-containing protein</fullName>
    </submittedName>
</protein>
<evidence type="ECO:0000313" key="10">
    <source>
        <dbReference type="EMBL" id="RKF61544.1"/>
    </source>
</evidence>
<dbReference type="InterPro" id="IPR039853">
    <property type="entry name" value="Pinin"/>
</dbReference>
<dbReference type="GO" id="GO:0008380">
    <property type="term" value="P:RNA splicing"/>
    <property type="evidence" value="ECO:0007669"/>
    <property type="project" value="UniProtKB-KW"/>
</dbReference>
<feature type="compositionally biased region" description="Basic and acidic residues" evidence="8">
    <location>
        <begin position="269"/>
        <end position="279"/>
    </location>
</feature>
<dbReference type="GO" id="GO:0006397">
    <property type="term" value="P:mRNA processing"/>
    <property type="evidence" value="ECO:0007669"/>
    <property type="project" value="UniProtKB-KW"/>
</dbReference>
<dbReference type="PANTHER" id="PTHR12707">
    <property type="entry name" value="PINN"/>
    <property type="match status" value="1"/>
</dbReference>
<feature type="compositionally biased region" description="Basic and acidic residues" evidence="8">
    <location>
        <begin position="36"/>
        <end position="47"/>
    </location>
</feature>
<evidence type="ECO:0000256" key="7">
    <source>
        <dbReference type="ARBA" id="ARBA00023242"/>
    </source>
</evidence>
<feature type="region of interest" description="Disordered" evidence="8">
    <location>
        <begin position="1"/>
        <end position="109"/>
    </location>
</feature>
<evidence type="ECO:0000256" key="3">
    <source>
        <dbReference type="ARBA" id="ARBA00022664"/>
    </source>
</evidence>
<feature type="compositionally biased region" description="Polar residues" evidence="8">
    <location>
        <begin position="97"/>
        <end position="107"/>
    </location>
</feature>
<keyword evidence="11" id="KW-1185">Reference proteome</keyword>
<gene>
    <name evidence="10" type="ORF">OnM2_041028</name>
</gene>
<feature type="compositionally biased region" description="Basic and acidic residues" evidence="8">
    <location>
        <begin position="71"/>
        <end position="86"/>
    </location>
</feature>
<evidence type="ECO:0000313" key="11">
    <source>
        <dbReference type="Proteomes" id="UP000286134"/>
    </source>
</evidence>
<evidence type="ECO:0000259" key="9">
    <source>
        <dbReference type="Pfam" id="PF04696"/>
    </source>
</evidence>
<name>A0A420HVR2_9PEZI</name>
<keyword evidence="7" id="KW-0539">Nucleus</keyword>
<keyword evidence="4" id="KW-0805">Transcription regulation</keyword>
<dbReference type="OrthoDB" id="330772at2759"/>
<feature type="compositionally biased region" description="Basic and acidic residues" evidence="8">
    <location>
        <begin position="240"/>
        <end position="255"/>
    </location>
</feature>
<evidence type="ECO:0000256" key="4">
    <source>
        <dbReference type="ARBA" id="ARBA00023015"/>
    </source>
</evidence>
<evidence type="ECO:0000256" key="8">
    <source>
        <dbReference type="SAM" id="MobiDB-lite"/>
    </source>
</evidence>
<dbReference type="EMBL" id="MCFK01004116">
    <property type="protein sequence ID" value="RKF61544.1"/>
    <property type="molecule type" value="Genomic_DNA"/>
</dbReference>
<dbReference type="Pfam" id="PF04696">
    <property type="entry name" value="Pinin_SDK_memA"/>
    <property type="match status" value="1"/>
</dbReference>
<feature type="region of interest" description="Disordered" evidence="8">
    <location>
        <begin position="219"/>
        <end position="294"/>
    </location>
</feature>
<keyword evidence="6" id="KW-0508">mRNA splicing</keyword>
<evidence type="ECO:0000256" key="1">
    <source>
        <dbReference type="ARBA" id="ARBA00004123"/>
    </source>
</evidence>
<feature type="domain" description="Pinin/SDK/MemA protein" evidence="9">
    <location>
        <begin position="83"/>
        <end position="197"/>
    </location>
</feature>
<dbReference type="PANTHER" id="PTHR12707:SF0">
    <property type="entry name" value="PININ"/>
    <property type="match status" value="1"/>
</dbReference>
<dbReference type="GO" id="GO:0071013">
    <property type="term" value="C:catalytic step 2 spliceosome"/>
    <property type="evidence" value="ECO:0007669"/>
    <property type="project" value="TreeGrafter"/>
</dbReference>
<organism evidence="10 11">
    <name type="scientific">Erysiphe neolycopersici</name>
    <dbReference type="NCBI Taxonomy" id="212602"/>
    <lineage>
        <taxon>Eukaryota</taxon>
        <taxon>Fungi</taxon>
        <taxon>Dikarya</taxon>
        <taxon>Ascomycota</taxon>
        <taxon>Pezizomycotina</taxon>
        <taxon>Leotiomycetes</taxon>
        <taxon>Erysiphales</taxon>
        <taxon>Erysiphaceae</taxon>
        <taxon>Erysiphe</taxon>
    </lineage>
</organism>
<feature type="compositionally biased region" description="Acidic residues" evidence="8">
    <location>
        <begin position="285"/>
        <end position="294"/>
    </location>
</feature>
<dbReference type="AlphaFoldDB" id="A0A420HVR2"/>
<dbReference type="Proteomes" id="UP000286134">
    <property type="component" value="Unassembled WGS sequence"/>
</dbReference>
<reference evidence="10 11" key="1">
    <citation type="journal article" date="2018" name="BMC Genomics">
        <title>Comparative genome analyses reveal sequence features reflecting distinct modes of host-adaptation between dicot and monocot powdery mildew.</title>
        <authorList>
            <person name="Wu Y."/>
            <person name="Ma X."/>
            <person name="Pan Z."/>
            <person name="Kale S.D."/>
            <person name="Song Y."/>
            <person name="King H."/>
            <person name="Zhang Q."/>
            <person name="Presley C."/>
            <person name="Deng X."/>
            <person name="Wei C.I."/>
            <person name="Xiao S."/>
        </authorList>
    </citation>
    <scope>NUCLEOTIDE SEQUENCE [LARGE SCALE GENOMIC DNA]</scope>
    <source>
        <strain evidence="10">UMSG2</strain>
    </source>
</reference>
<evidence type="ECO:0000256" key="5">
    <source>
        <dbReference type="ARBA" id="ARBA00023163"/>
    </source>
</evidence>
<sequence length="294" mass="33456">MADNIVPIASAVILPPGPQPTAITPFKRLQSPSSENEPKRARLEPHDTPQLNKQSVEAAKPNSTAQSAVSEKSEERRKSSAVEEKKRGQRLFGGLLNTLSQSTQNGPNKKRLEIHKRQLDQANIQKTQDEVPKCGKVTKLVSVQKQEQKKFDEESMRIRHASMHAMANFLCTKTEPKLYYRPWELLPEQKECINSQIASVSEIIEKEISDFSRRYHEITESENEEKSKVMSEQTTGEPCIEPRDIAPSTEIHDTNNNDVQTHPKTNTTAEERDRDKEEQNGEVMVENEEDIVIY</sequence>
<evidence type="ECO:0000256" key="6">
    <source>
        <dbReference type="ARBA" id="ARBA00023187"/>
    </source>
</evidence>
<dbReference type="STRING" id="212602.A0A420HVR2"/>
<feature type="compositionally biased region" description="Basic and acidic residues" evidence="8">
    <location>
        <begin position="219"/>
        <end position="229"/>
    </location>
</feature>
<feature type="compositionally biased region" description="Polar residues" evidence="8">
    <location>
        <begin position="256"/>
        <end position="268"/>
    </location>
</feature>